<proteinExistence type="predicted"/>
<organism evidence="2 3">
    <name type="scientific">Streptomyces turgidiscabies (strain Car8)</name>
    <dbReference type="NCBI Taxonomy" id="698760"/>
    <lineage>
        <taxon>Bacteria</taxon>
        <taxon>Bacillati</taxon>
        <taxon>Actinomycetota</taxon>
        <taxon>Actinomycetes</taxon>
        <taxon>Kitasatosporales</taxon>
        <taxon>Streptomycetaceae</taxon>
        <taxon>Streptomyces</taxon>
    </lineage>
</organism>
<feature type="region of interest" description="Disordered" evidence="1">
    <location>
        <begin position="27"/>
        <end position="61"/>
    </location>
</feature>
<dbReference type="EMBL" id="AEJB01000172">
    <property type="protein sequence ID" value="ELP69126.1"/>
    <property type="molecule type" value="Genomic_DNA"/>
</dbReference>
<protein>
    <submittedName>
        <fullName evidence="2">Uncharacterized protein</fullName>
    </submittedName>
</protein>
<keyword evidence="3" id="KW-1185">Reference proteome</keyword>
<comment type="caution">
    <text evidence="2">The sequence shown here is derived from an EMBL/GenBank/DDBJ whole genome shotgun (WGS) entry which is preliminary data.</text>
</comment>
<evidence type="ECO:0000313" key="2">
    <source>
        <dbReference type="EMBL" id="ELP69126.1"/>
    </source>
</evidence>
<dbReference type="AlphaFoldDB" id="L7FDJ6"/>
<sequence length="61" mass="6454">MVGSSCDCRAYSACPFSCRASCRDTLATRGRPAPSRDPSAQRPPVMRRSPPVGRSSSAAKP</sequence>
<dbReference type="PATRIC" id="fig|698760.3.peg.2180"/>
<evidence type="ECO:0000256" key="1">
    <source>
        <dbReference type="SAM" id="MobiDB-lite"/>
    </source>
</evidence>
<evidence type="ECO:0000313" key="3">
    <source>
        <dbReference type="Proteomes" id="UP000010931"/>
    </source>
</evidence>
<gene>
    <name evidence="2" type="ORF">STRTUCAR8_08228</name>
</gene>
<reference evidence="2 3" key="1">
    <citation type="journal article" date="2011" name="Plasmid">
        <title>Streptomyces turgidiscabies Car8 contains a modular pathogenicity island that shares virulence genes with other actinobacterial plant pathogens.</title>
        <authorList>
            <person name="Huguet-Tapia J.C."/>
            <person name="Badger J.H."/>
            <person name="Loria R."/>
            <person name="Pettis G.S."/>
        </authorList>
    </citation>
    <scope>NUCLEOTIDE SEQUENCE [LARGE SCALE GENOMIC DNA]</scope>
    <source>
        <strain evidence="2 3">Car8</strain>
    </source>
</reference>
<accession>L7FDJ6</accession>
<name>L7FDJ6_STRT8</name>
<dbReference type="Proteomes" id="UP000010931">
    <property type="component" value="Unassembled WGS sequence"/>
</dbReference>